<dbReference type="InterPro" id="IPR002646">
    <property type="entry name" value="PolA_pol_head_dom"/>
</dbReference>
<evidence type="ECO:0000259" key="12">
    <source>
        <dbReference type="Pfam" id="PF01743"/>
    </source>
</evidence>
<feature type="binding site" evidence="11">
    <location>
        <position position="91"/>
    </location>
    <ligand>
        <name>ATP</name>
        <dbReference type="ChEBI" id="CHEBI:30616"/>
    </ligand>
</feature>
<feature type="domain" description="Poly A polymerase head" evidence="12">
    <location>
        <begin position="3"/>
        <end position="122"/>
    </location>
</feature>
<feature type="domain" description="tRNA nucleotidyltransferase/poly(A) polymerase RNA and SrmB- binding" evidence="13">
    <location>
        <begin position="149"/>
        <end position="213"/>
    </location>
</feature>
<comment type="function">
    <text evidence="11">Catalyzes the addition and repair of the essential 3'-terminal CCA sequence in tRNAs without using a nucleic acid template. Adds these three nucleotides in the order of C, C, and A to the tRNA nucleotide-73, using CTP and ATP as substrates and producing inorganic pyrophosphate. tRNA 3'-terminal CCA addition is required both for tRNA processing and repair. Also involved in tRNA surveillance by mediating tandem CCA addition to generate a CCACCA at the 3' terminus of unstable tRNAs. While stable tRNAs receive only 3'-terminal CCA, unstable tRNAs are marked with CCACCA and rapidly degraded.</text>
</comment>
<name>A0A927GVF6_9GAMM</name>
<dbReference type="AlphaFoldDB" id="A0A927GVF6"/>
<accession>A0A927GVF6</accession>
<evidence type="ECO:0000256" key="3">
    <source>
        <dbReference type="ARBA" id="ARBA00022694"/>
    </source>
</evidence>
<comment type="cofactor">
    <cofactor evidence="1 11">
        <name>Mg(2+)</name>
        <dbReference type="ChEBI" id="CHEBI:18420"/>
    </cofactor>
</comment>
<comment type="similarity">
    <text evidence="11">Belongs to the tRNA nucleotidyltransferase/poly(A) polymerase family. Bacterial CCA-adding enzyme type 2 subfamily.</text>
</comment>
<dbReference type="InterPro" id="IPR032828">
    <property type="entry name" value="PolyA_RNA-bd"/>
</dbReference>
<sequence>MQVYLVGGAVRDQLLNYPFHERDWVVVGATPDDLLKQGYQQVGKDFPVFLHPSSKEEYALARTEKKAGSGYHGFICDFGPEVTLEEDLQRRDLTINAMAMDDNAQLIDPYGGQRDLEQRLLRHVSPAFNEDPLRVLRVARFAARYAHLGFTLAPETQRLMHDMSQAGELATITPERLWVEINKGLATNTPSVFFKVLQDCGALNALYPAWSAALTEDLLAIVDAAAKFGGSNELRFAITCSALNSEQCEALCEQLKATNAAQDLALLGVQLLPLTPLNSAETVMALLEKLDYLRRPQRVSDFVQLAKTLNPYFGTSPAAGIEVSVLERAAQSLGNIRAETLIAEGLKGPALGKALRQKRLDALSELLGKPA</sequence>
<dbReference type="GO" id="GO:0000049">
    <property type="term" value="F:tRNA binding"/>
    <property type="evidence" value="ECO:0007669"/>
    <property type="project" value="UniProtKB-UniRule"/>
</dbReference>
<feature type="binding site" evidence="11">
    <location>
        <position position="137"/>
    </location>
    <ligand>
        <name>CTP</name>
        <dbReference type="ChEBI" id="CHEBI:37563"/>
    </ligand>
</feature>
<dbReference type="EMBL" id="JACXLD010000003">
    <property type="protein sequence ID" value="MBD2858616.1"/>
    <property type="molecule type" value="Genomic_DNA"/>
</dbReference>
<dbReference type="Gene3D" id="3.30.460.10">
    <property type="entry name" value="Beta Polymerase, domain 2"/>
    <property type="match status" value="1"/>
</dbReference>
<keyword evidence="4 11" id="KW-0548">Nucleotidyltransferase</keyword>
<gene>
    <name evidence="11" type="primary">cca</name>
    <name evidence="14" type="ORF">IB286_06295</name>
</gene>
<evidence type="ECO:0000259" key="13">
    <source>
        <dbReference type="Pfam" id="PF12627"/>
    </source>
</evidence>
<feature type="binding site" evidence="11">
    <location>
        <position position="8"/>
    </location>
    <ligand>
        <name>ATP</name>
        <dbReference type="ChEBI" id="CHEBI:30616"/>
    </ligand>
</feature>
<feature type="binding site" evidence="11">
    <location>
        <position position="8"/>
    </location>
    <ligand>
        <name>CTP</name>
        <dbReference type="ChEBI" id="CHEBI:37563"/>
    </ligand>
</feature>
<evidence type="ECO:0000256" key="8">
    <source>
        <dbReference type="ARBA" id="ARBA00022840"/>
    </source>
</evidence>
<evidence type="ECO:0000313" key="14">
    <source>
        <dbReference type="EMBL" id="MBD2858616.1"/>
    </source>
</evidence>
<dbReference type="Pfam" id="PF01743">
    <property type="entry name" value="PolyA_pol"/>
    <property type="match status" value="1"/>
</dbReference>
<feature type="binding site" evidence="11">
    <location>
        <position position="91"/>
    </location>
    <ligand>
        <name>CTP</name>
        <dbReference type="ChEBI" id="CHEBI:37563"/>
    </ligand>
</feature>
<dbReference type="GO" id="GO:0042245">
    <property type="term" value="P:RNA repair"/>
    <property type="evidence" value="ECO:0007669"/>
    <property type="project" value="UniProtKB-KW"/>
</dbReference>
<dbReference type="GO" id="GO:0000287">
    <property type="term" value="F:magnesium ion binding"/>
    <property type="evidence" value="ECO:0007669"/>
    <property type="project" value="UniProtKB-UniRule"/>
</dbReference>
<dbReference type="InterPro" id="IPR043519">
    <property type="entry name" value="NT_sf"/>
</dbReference>
<keyword evidence="9 11" id="KW-0460">Magnesium</keyword>
<dbReference type="HAMAP" id="MF_01262">
    <property type="entry name" value="CCA_bact_type2"/>
    <property type="match status" value="1"/>
</dbReference>
<dbReference type="GO" id="GO:0004810">
    <property type="term" value="F:CCA tRNA nucleotidyltransferase activity"/>
    <property type="evidence" value="ECO:0007669"/>
    <property type="project" value="UniProtKB-UniRule"/>
</dbReference>
<evidence type="ECO:0000256" key="11">
    <source>
        <dbReference type="HAMAP-Rule" id="MF_01262"/>
    </source>
</evidence>
<dbReference type="InterPro" id="IPR012006">
    <property type="entry name" value="CCA_bact"/>
</dbReference>
<dbReference type="Pfam" id="PF12627">
    <property type="entry name" value="PolyA_pol_RNAbd"/>
    <property type="match status" value="1"/>
</dbReference>
<evidence type="ECO:0000256" key="4">
    <source>
        <dbReference type="ARBA" id="ARBA00022695"/>
    </source>
</evidence>
<dbReference type="SUPFAM" id="SSF81891">
    <property type="entry name" value="Poly A polymerase C-terminal region-like"/>
    <property type="match status" value="1"/>
</dbReference>
<dbReference type="RefSeq" id="WP_190763672.1">
    <property type="nucleotide sequence ID" value="NZ_JACXLD010000003.1"/>
</dbReference>
<evidence type="ECO:0000256" key="5">
    <source>
        <dbReference type="ARBA" id="ARBA00022723"/>
    </source>
</evidence>
<dbReference type="SUPFAM" id="SSF81301">
    <property type="entry name" value="Nucleotidyltransferase"/>
    <property type="match status" value="1"/>
</dbReference>
<dbReference type="EC" id="2.7.7.72" evidence="11"/>
<dbReference type="GO" id="GO:0005524">
    <property type="term" value="F:ATP binding"/>
    <property type="evidence" value="ECO:0007669"/>
    <property type="project" value="UniProtKB-UniRule"/>
</dbReference>
<protein>
    <recommendedName>
        <fullName evidence="11">CCA-adding enzyme</fullName>
        <ecNumber evidence="11">2.7.7.72</ecNumber>
    </recommendedName>
    <alternativeName>
        <fullName evidence="11">CCA tRNA nucleotidyltransferase</fullName>
    </alternativeName>
    <alternativeName>
        <fullName evidence="11">tRNA CCA-pyrophosphorylase</fullName>
    </alternativeName>
    <alternativeName>
        <fullName evidence="11">tRNA adenylyl-/cytidylyl- transferase</fullName>
    </alternativeName>
    <alternativeName>
        <fullName evidence="11">tRNA nucleotidyltransferase</fullName>
    </alternativeName>
    <alternativeName>
        <fullName evidence="11">tRNA-NT</fullName>
    </alternativeName>
</protein>
<proteinExistence type="inferred from homology"/>
<dbReference type="PANTHER" id="PTHR47545:SF1">
    <property type="entry name" value="MULTIFUNCTIONAL CCA PROTEIN"/>
    <property type="match status" value="1"/>
</dbReference>
<keyword evidence="6 11" id="KW-0547">Nucleotide-binding</keyword>
<reference evidence="14" key="1">
    <citation type="submission" date="2020-09" db="EMBL/GenBank/DDBJ databases">
        <authorList>
            <person name="Yoon J.-W."/>
        </authorList>
    </citation>
    <scope>NUCLEOTIDE SEQUENCE</scope>
    <source>
        <strain evidence="14">KMU-158</strain>
    </source>
</reference>
<comment type="caution">
    <text evidence="14">The sequence shown here is derived from an EMBL/GenBank/DDBJ whole genome shotgun (WGS) entry which is preliminary data.</text>
</comment>
<evidence type="ECO:0000256" key="6">
    <source>
        <dbReference type="ARBA" id="ARBA00022741"/>
    </source>
</evidence>
<dbReference type="GO" id="GO:0001680">
    <property type="term" value="P:tRNA 3'-terminal CCA addition"/>
    <property type="evidence" value="ECO:0007669"/>
    <property type="project" value="UniProtKB-UniRule"/>
</dbReference>
<keyword evidence="5 11" id="KW-0479">Metal-binding</keyword>
<evidence type="ECO:0000256" key="9">
    <source>
        <dbReference type="ARBA" id="ARBA00022842"/>
    </source>
</evidence>
<dbReference type="CDD" id="cd05398">
    <property type="entry name" value="NT_ClassII-CCAase"/>
    <property type="match status" value="1"/>
</dbReference>
<keyword evidence="10 11" id="KW-0694">RNA-binding</keyword>
<keyword evidence="7 11" id="KW-0692">RNA repair</keyword>
<feature type="binding site" evidence="11">
    <location>
        <position position="137"/>
    </location>
    <ligand>
        <name>ATP</name>
        <dbReference type="ChEBI" id="CHEBI:30616"/>
    </ligand>
</feature>
<dbReference type="PANTHER" id="PTHR47545">
    <property type="entry name" value="MULTIFUNCTIONAL CCA PROTEIN"/>
    <property type="match status" value="1"/>
</dbReference>
<evidence type="ECO:0000256" key="1">
    <source>
        <dbReference type="ARBA" id="ARBA00001946"/>
    </source>
</evidence>
<comment type="catalytic activity">
    <reaction evidence="11">
        <text>a tRNA precursor + 2 CTP + ATP = a tRNA with a 3' CCA end + 3 diphosphate</text>
        <dbReference type="Rhea" id="RHEA:14433"/>
        <dbReference type="Rhea" id="RHEA-COMP:10465"/>
        <dbReference type="Rhea" id="RHEA-COMP:10468"/>
        <dbReference type="ChEBI" id="CHEBI:30616"/>
        <dbReference type="ChEBI" id="CHEBI:33019"/>
        <dbReference type="ChEBI" id="CHEBI:37563"/>
        <dbReference type="ChEBI" id="CHEBI:74896"/>
        <dbReference type="ChEBI" id="CHEBI:83071"/>
        <dbReference type="EC" id="2.7.7.72"/>
    </reaction>
</comment>
<evidence type="ECO:0000256" key="7">
    <source>
        <dbReference type="ARBA" id="ARBA00022800"/>
    </source>
</evidence>
<organism evidence="14 15">
    <name type="scientific">Spongiibacter pelagi</name>
    <dbReference type="NCBI Taxonomy" id="2760804"/>
    <lineage>
        <taxon>Bacteria</taxon>
        <taxon>Pseudomonadati</taxon>
        <taxon>Pseudomonadota</taxon>
        <taxon>Gammaproteobacteria</taxon>
        <taxon>Cellvibrionales</taxon>
        <taxon>Spongiibacteraceae</taxon>
        <taxon>Spongiibacter</taxon>
    </lineage>
</organism>
<feature type="binding site" evidence="11">
    <location>
        <position position="11"/>
    </location>
    <ligand>
        <name>ATP</name>
        <dbReference type="ChEBI" id="CHEBI:30616"/>
    </ligand>
</feature>
<evidence type="ECO:0000313" key="15">
    <source>
        <dbReference type="Proteomes" id="UP000610558"/>
    </source>
</evidence>
<keyword evidence="8 11" id="KW-0067">ATP-binding</keyword>
<feature type="binding site" evidence="11">
    <location>
        <position position="140"/>
    </location>
    <ligand>
        <name>CTP</name>
        <dbReference type="ChEBI" id="CHEBI:37563"/>
    </ligand>
</feature>
<comment type="catalytic activity">
    <reaction evidence="11">
        <text>a tRNA with a 3' CCA end + 2 CTP + ATP = a tRNA with a 3' CCACCA end + 3 diphosphate</text>
        <dbReference type="Rhea" id="RHEA:76235"/>
        <dbReference type="Rhea" id="RHEA-COMP:10468"/>
        <dbReference type="Rhea" id="RHEA-COMP:18655"/>
        <dbReference type="ChEBI" id="CHEBI:30616"/>
        <dbReference type="ChEBI" id="CHEBI:33019"/>
        <dbReference type="ChEBI" id="CHEBI:37563"/>
        <dbReference type="ChEBI" id="CHEBI:83071"/>
        <dbReference type="ChEBI" id="CHEBI:195187"/>
    </reaction>
</comment>
<feature type="binding site" evidence="11">
    <location>
        <position position="11"/>
    </location>
    <ligand>
        <name>CTP</name>
        <dbReference type="ChEBI" id="CHEBI:37563"/>
    </ligand>
</feature>
<keyword evidence="3 11" id="KW-0819">tRNA processing</keyword>
<dbReference type="InterPro" id="IPR050124">
    <property type="entry name" value="tRNA_CCA-adding_enzyme"/>
</dbReference>
<feature type="binding site" evidence="11">
    <location>
        <position position="140"/>
    </location>
    <ligand>
        <name>ATP</name>
        <dbReference type="ChEBI" id="CHEBI:30616"/>
    </ligand>
</feature>
<comment type="miscellaneous">
    <text evidence="11">A single active site specifically recognizes both ATP and CTP and is responsible for their addition.</text>
</comment>
<dbReference type="PIRSF" id="PIRSF000813">
    <property type="entry name" value="CCA_bact"/>
    <property type="match status" value="1"/>
</dbReference>
<evidence type="ECO:0000256" key="2">
    <source>
        <dbReference type="ARBA" id="ARBA00022679"/>
    </source>
</evidence>
<dbReference type="Proteomes" id="UP000610558">
    <property type="component" value="Unassembled WGS sequence"/>
</dbReference>
<keyword evidence="15" id="KW-1185">Reference proteome</keyword>
<feature type="binding site" evidence="11">
    <location>
        <position position="21"/>
    </location>
    <ligand>
        <name>Mg(2+)</name>
        <dbReference type="ChEBI" id="CHEBI:18420"/>
    </ligand>
</feature>
<feature type="binding site" evidence="11">
    <location>
        <position position="23"/>
    </location>
    <ligand>
        <name>Mg(2+)</name>
        <dbReference type="ChEBI" id="CHEBI:18420"/>
    </ligand>
</feature>
<keyword evidence="2 11" id="KW-0808">Transferase</keyword>
<dbReference type="Gene3D" id="1.10.3090.10">
    <property type="entry name" value="cca-adding enzyme, domain 2"/>
    <property type="match status" value="1"/>
</dbReference>
<evidence type="ECO:0000256" key="10">
    <source>
        <dbReference type="ARBA" id="ARBA00022884"/>
    </source>
</evidence>